<dbReference type="Pfam" id="PF02805">
    <property type="entry name" value="Ada_Zn_binding"/>
    <property type="match status" value="1"/>
</dbReference>
<dbReference type="Proteomes" id="UP000724686">
    <property type="component" value="Unassembled WGS sequence"/>
</dbReference>
<sequence>MQRLDKMILHIEIDDKSLRKRIRDRSFLFGGNLRLKIYGKLNCSSGKRIKKENRVFFQSHQDAMQNGFRPCGHCMKEEYRIWKIQSFQNGA</sequence>
<name>A0ABS2UGJ5_9LEPT</name>
<accession>A0ABS2UGJ5</accession>
<protein>
    <recommendedName>
        <fullName evidence="2">Ada DNA repair metal-binding domain-containing protein</fullName>
    </recommendedName>
</protein>
<dbReference type="InterPro" id="IPR004026">
    <property type="entry name" value="Ada_DNA_repair_Zn-bd"/>
</dbReference>
<keyword evidence="1" id="KW-0010">Activator</keyword>
<comment type="caution">
    <text evidence="3">The sequence shown here is derived from an EMBL/GenBank/DDBJ whole genome shotgun (WGS) entry which is preliminary data.</text>
</comment>
<keyword evidence="4" id="KW-1185">Reference proteome</keyword>
<evidence type="ECO:0000259" key="2">
    <source>
        <dbReference type="Pfam" id="PF02805"/>
    </source>
</evidence>
<reference evidence="3 4" key="1">
    <citation type="submission" date="2021-02" db="EMBL/GenBank/DDBJ databases">
        <title>Leptospira ainlahdjerensis sp. nov., Leptospira ainazelensis sp. nov., Leptospira abararensis sp. nov. and Leptospira chreensis sp. nov., four new species isolated from water sources in Algeria.</title>
        <authorList>
            <person name="Amara Korba A."/>
            <person name="Kainiu M."/>
            <person name="Vincent A.T."/>
            <person name="Mariet J.-F."/>
            <person name="Veyrier F.J."/>
            <person name="Goarant C."/>
            <person name="Picardeau M."/>
        </authorList>
    </citation>
    <scope>NUCLEOTIDE SEQUENCE [LARGE SCALE GENOMIC DNA]</scope>
    <source>
        <strain evidence="3 4">201903070</strain>
    </source>
</reference>
<evidence type="ECO:0000313" key="3">
    <source>
        <dbReference type="EMBL" id="MBM9579468.1"/>
    </source>
</evidence>
<dbReference type="SUPFAM" id="SSF57884">
    <property type="entry name" value="Ada DNA repair protein, N-terminal domain (N-Ada 10)"/>
    <property type="match status" value="1"/>
</dbReference>
<proteinExistence type="predicted"/>
<organism evidence="3 4">
    <name type="scientific">Leptospira ainlahdjerensis</name>
    <dbReference type="NCBI Taxonomy" id="2810033"/>
    <lineage>
        <taxon>Bacteria</taxon>
        <taxon>Pseudomonadati</taxon>
        <taxon>Spirochaetota</taxon>
        <taxon>Spirochaetia</taxon>
        <taxon>Leptospirales</taxon>
        <taxon>Leptospiraceae</taxon>
        <taxon>Leptospira</taxon>
    </lineage>
</organism>
<dbReference type="InterPro" id="IPR035451">
    <property type="entry name" value="Ada-like_dom_sf"/>
</dbReference>
<evidence type="ECO:0000256" key="1">
    <source>
        <dbReference type="ARBA" id="ARBA00023159"/>
    </source>
</evidence>
<dbReference type="EMBL" id="JAFFPU010000075">
    <property type="protein sequence ID" value="MBM9579468.1"/>
    <property type="molecule type" value="Genomic_DNA"/>
</dbReference>
<evidence type="ECO:0000313" key="4">
    <source>
        <dbReference type="Proteomes" id="UP000724686"/>
    </source>
</evidence>
<dbReference type="Gene3D" id="3.40.10.10">
    <property type="entry name" value="DNA Methylphosphotriester Repair Domain"/>
    <property type="match status" value="1"/>
</dbReference>
<gene>
    <name evidence="3" type="ORF">JWG45_20190</name>
</gene>
<feature type="domain" description="Ada DNA repair metal-binding" evidence="2">
    <location>
        <begin position="26"/>
        <end position="75"/>
    </location>
</feature>